<dbReference type="SUPFAM" id="SSF47807">
    <property type="entry name" value="5' to 3' exonuclease, C-terminal subdomain"/>
    <property type="match status" value="1"/>
</dbReference>
<protein>
    <submittedName>
        <fullName evidence="1">Uncharacterized protein</fullName>
    </submittedName>
</protein>
<evidence type="ECO:0000313" key="2">
    <source>
        <dbReference type="Proteomes" id="UP000772434"/>
    </source>
</evidence>
<dbReference type="Proteomes" id="UP000772434">
    <property type="component" value="Unassembled WGS sequence"/>
</dbReference>
<reference evidence="1" key="1">
    <citation type="submission" date="2020-11" db="EMBL/GenBank/DDBJ databases">
        <authorList>
            <consortium name="DOE Joint Genome Institute"/>
            <person name="Ahrendt S."/>
            <person name="Riley R."/>
            <person name="Andreopoulos W."/>
            <person name="Labutti K."/>
            <person name="Pangilinan J."/>
            <person name="Ruiz-Duenas F.J."/>
            <person name="Barrasa J.M."/>
            <person name="Sanchez-Garcia M."/>
            <person name="Camarero S."/>
            <person name="Miyauchi S."/>
            <person name="Serrano A."/>
            <person name="Linde D."/>
            <person name="Babiker R."/>
            <person name="Drula E."/>
            <person name="Ayuso-Fernandez I."/>
            <person name="Pacheco R."/>
            <person name="Padilla G."/>
            <person name="Ferreira P."/>
            <person name="Barriuso J."/>
            <person name="Kellner H."/>
            <person name="Castanera R."/>
            <person name="Alfaro M."/>
            <person name="Ramirez L."/>
            <person name="Pisabarro A.G."/>
            <person name="Kuo A."/>
            <person name="Tritt A."/>
            <person name="Lipzen A."/>
            <person name="He G."/>
            <person name="Yan M."/>
            <person name="Ng V."/>
            <person name="Cullen D."/>
            <person name="Martin F."/>
            <person name="Rosso M.-N."/>
            <person name="Henrissat B."/>
            <person name="Hibbett D."/>
            <person name="Martinez A.T."/>
            <person name="Grigoriev I.V."/>
        </authorList>
    </citation>
    <scope>NUCLEOTIDE SEQUENCE</scope>
    <source>
        <strain evidence="1">AH 40177</strain>
    </source>
</reference>
<dbReference type="InterPro" id="IPR029060">
    <property type="entry name" value="PIN-like_dom_sf"/>
</dbReference>
<dbReference type="GO" id="GO:0006281">
    <property type="term" value="P:DNA repair"/>
    <property type="evidence" value="ECO:0007669"/>
    <property type="project" value="UniProtKB-ARBA"/>
</dbReference>
<dbReference type="InterPro" id="IPR036279">
    <property type="entry name" value="5-3_exonuclease_C_sf"/>
</dbReference>
<dbReference type="PANTHER" id="PTHR11081:SF59">
    <property type="entry name" value="FI23547P1"/>
    <property type="match status" value="1"/>
</dbReference>
<proteinExistence type="predicted"/>
<dbReference type="SUPFAM" id="SSF88723">
    <property type="entry name" value="PIN domain-like"/>
    <property type="match status" value="1"/>
</dbReference>
<keyword evidence="2" id="KW-1185">Reference proteome</keyword>
<evidence type="ECO:0000313" key="1">
    <source>
        <dbReference type="EMBL" id="KAF9061702.1"/>
    </source>
</evidence>
<organism evidence="1 2">
    <name type="scientific">Rhodocollybia butyracea</name>
    <dbReference type="NCBI Taxonomy" id="206335"/>
    <lineage>
        <taxon>Eukaryota</taxon>
        <taxon>Fungi</taxon>
        <taxon>Dikarya</taxon>
        <taxon>Basidiomycota</taxon>
        <taxon>Agaricomycotina</taxon>
        <taxon>Agaricomycetes</taxon>
        <taxon>Agaricomycetidae</taxon>
        <taxon>Agaricales</taxon>
        <taxon>Marasmiineae</taxon>
        <taxon>Omphalotaceae</taxon>
        <taxon>Rhodocollybia</taxon>
    </lineage>
</organism>
<dbReference type="InterPro" id="IPR006084">
    <property type="entry name" value="XPG/Rad2"/>
</dbReference>
<dbReference type="AlphaFoldDB" id="A0A9P5PEI9"/>
<dbReference type="PRINTS" id="PR00853">
    <property type="entry name" value="XPGRADSUPER"/>
</dbReference>
<dbReference type="OrthoDB" id="2678758at2759"/>
<name>A0A9P5PEI9_9AGAR</name>
<dbReference type="Gene3D" id="3.40.50.1010">
    <property type="entry name" value="5'-nuclease"/>
    <property type="match status" value="1"/>
</dbReference>
<dbReference type="GO" id="GO:0017108">
    <property type="term" value="F:5'-flap endonuclease activity"/>
    <property type="evidence" value="ECO:0007669"/>
    <property type="project" value="TreeGrafter"/>
</dbReference>
<gene>
    <name evidence="1" type="ORF">BDP27DRAFT_1428689</name>
</gene>
<sequence>MSEDNIWKVLEPPQKYTSLTEISIHTLEGTQRPMVIGVDARYWMLKAQERAECYLGLQRDKESRYLLLLWMCKLRKKPIVAIFVFDGPDVPHRTHGPFTAPFADDLIRFFQQLIRSNGFYIHQAAGDASVALWQIDKQVDAVMTEDIRVLVFGAVSLFHTAKFFDDLDTLAFFSTEGLSQRSERPLTPHGIFLLLILMGNDYASGIPIITAEFAYALTNTALKSLLIFAAEDYMSRPLQLQEYLCTWKDALENAIRSNTHDFLPSALPDLAEVIQITQNFPNFQAVTRLAQPTSMQPTPFPVWLVQPPDFMAIADTCQEVFDYAPVQHVSEMQHHIWSAYVVGSLLDVECNRRAHYDIHASIRVIDI</sequence>
<comment type="caution">
    <text evidence="1">The sequence shown here is derived from an EMBL/GenBank/DDBJ whole genome shotgun (WGS) entry which is preliminary data.</text>
</comment>
<dbReference type="EMBL" id="JADNRY010000193">
    <property type="protein sequence ID" value="KAF9061702.1"/>
    <property type="molecule type" value="Genomic_DNA"/>
</dbReference>
<dbReference type="PANTHER" id="PTHR11081">
    <property type="entry name" value="FLAP ENDONUCLEASE FAMILY MEMBER"/>
    <property type="match status" value="1"/>
</dbReference>
<accession>A0A9P5PEI9</accession>